<keyword evidence="1 4" id="KW-0963">Cytoplasm</keyword>
<reference evidence="6" key="1">
    <citation type="submission" date="2012-11" db="EMBL/GenBank/DDBJ databases">
        <authorList>
            <person name="Lucero-Rivera Y.E."/>
            <person name="Tovar-Ramirez D."/>
        </authorList>
    </citation>
    <scope>NUCLEOTIDE SEQUENCE [LARGE SCALE GENOMIC DNA]</scope>
    <source>
        <strain evidence="6">Araruama</strain>
    </source>
</reference>
<comment type="subcellular location">
    <subcellularLocation>
        <location evidence="4">Cytoplasm</location>
    </subcellularLocation>
</comment>
<dbReference type="HAMAP" id="MF_01185">
    <property type="entry name" value="FliW"/>
    <property type="match status" value="1"/>
</dbReference>
<comment type="function">
    <text evidence="4">Acts as an anti-CsrA protein, binds CsrA and prevents it from repressing translation of its target genes, one of which is flagellin. Binds to flagellin and participates in the assembly of the flagellum.</text>
</comment>
<keyword evidence="5" id="KW-0966">Cell projection</keyword>
<dbReference type="PANTHER" id="PTHR39190:SF1">
    <property type="entry name" value="FLAGELLAR ASSEMBLY FACTOR FLIW"/>
    <property type="match status" value="1"/>
</dbReference>
<dbReference type="InterPro" id="IPR003775">
    <property type="entry name" value="Flagellar_assembly_factor_FliW"/>
</dbReference>
<sequence length="171" mass="19675">MAVSDKQELQVCNFQNRKETNMPFKTTRFGEIEFDDTVITFPDGIPGFDEFTKYKLFHNIEAGDAPFLFWLQSLEDPDLAFHVIDPFAFGFNYEFVLTDEESEKIGAGKIEELAILLMVSKVQIGEEDPEEKIKAHVTNPLVINLSSRKGFQKQLRNIDYDLTIKCPEKDD</sequence>
<evidence type="ECO:0000256" key="3">
    <source>
        <dbReference type="ARBA" id="ARBA00022845"/>
    </source>
</evidence>
<proteinExistence type="inferred from homology"/>
<dbReference type="GO" id="GO:0044780">
    <property type="term" value="P:bacterial-type flagellum assembly"/>
    <property type="evidence" value="ECO:0007669"/>
    <property type="project" value="UniProtKB-UniRule"/>
</dbReference>
<comment type="similarity">
    <text evidence="4">Belongs to the FliW family.</text>
</comment>
<keyword evidence="2 4" id="KW-1005">Bacterial flagellum biogenesis</keyword>
<evidence type="ECO:0000313" key="6">
    <source>
        <dbReference type="Proteomes" id="UP000189670"/>
    </source>
</evidence>
<dbReference type="Proteomes" id="UP000189670">
    <property type="component" value="Unassembled WGS sequence"/>
</dbReference>
<evidence type="ECO:0000256" key="2">
    <source>
        <dbReference type="ARBA" id="ARBA00022795"/>
    </source>
</evidence>
<protein>
    <recommendedName>
        <fullName evidence="4">Flagellar assembly factor FliW</fullName>
    </recommendedName>
</protein>
<dbReference type="GO" id="GO:0005737">
    <property type="term" value="C:cytoplasm"/>
    <property type="evidence" value="ECO:0007669"/>
    <property type="project" value="UniProtKB-SubCell"/>
</dbReference>
<dbReference type="PANTHER" id="PTHR39190">
    <property type="entry name" value="FLAGELLAR ASSEMBLY FACTOR FLIW"/>
    <property type="match status" value="1"/>
</dbReference>
<evidence type="ECO:0000313" key="5">
    <source>
        <dbReference type="EMBL" id="ETR69103.1"/>
    </source>
</evidence>
<evidence type="ECO:0000256" key="4">
    <source>
        <dbReference type="HAMAP-Rule" id="MF_01185"/>
    </source>
</evidence>
<accession>A0A1V1P2T1</accession>
<dbReference type="Pfam" id="PF02623">
    <property type="entry name" value="FliW"/>
    <property type="match status" value="1"/>
</dbReference>
<dbReference type="AlphaFoldDB" id="A0A1V1P2T1"/>
<name>A0A1V1P2T1_9BACT</name>
<keyword evidence="4" id="KW-0143">Chaperone</keyword>
<evidence type="ECO:0000256" key="1">
    <source>
        <dbReference type="ARBA" id="ARBA00022490"/>
    </source>
</evidence>
<organism evidence="5 6">
    <name type="scientific">Candidatus Magnetoglobus multicellularis str. Araruama</name>
    <dbReference type="NCBI Taxonomy" id="890399"/>
    <lineage>
        <taxon>Bacteria</taxon>
        <taxon>Pseudomonadati</taxon>
        <taxon>Thermodesulfobacteriota</taxon>
        <taxon>Desulfobacteria</taxon>
        <taxon>Desulfobacterales</taxon>
        <taxon>Desulfobacteraceae</taxon>
        <taxon>Candidatus Magnetoglobus</taxon>
    </lineage>
</organism>
<dbReference type="InterPro" id="IPR024046">
    <property type="entry name" value="Flagellar_assmbl_FliW_dom_sf"/>
</dbReference>
<gene>
    <name evidence="4" type="primary">fliW</name>
    <name evidence="5" type="ORF">OMM_09892</name>
</gene>
<dbReference type="EMBL" id="ATBP01000738">
    <property type="protein sequence ID" value="ETR69103.1"/>
    <property type="molecule type" value="Genomic_DNA"/>
</dbReference>
<dbReference type="SUPFAM" id="SSF141457">
    <property type="entry name" value="BH3618-like"/>
    <property type="match status" value="1"/>
</dbReference>
<keyword evidence="5" id="KW-0282">Flagellum</keyword>
<keyword evidence="5" id="KW-0969">Cilium</keyword>
<dbReference type="Gene3D" id="2.30.290.10">
    <property type="entry name" value="BH3618-like"/>
    <property type="match status" value="1"/>
</dbReference>
<dbReference type="GO" id="GO:0006417">
    <property type="term" value="P:regulation of translation"/>
    <property type="evidence" value="ECO:0007669"/>
    <property type="project" value="UniProtKB-KW"/>
</dbReference>
<keyword evidence="3 4" id="KW-0810">Translation regulation</keyword>
<comment type="caution">
    <text evidence="5">The sequence shown here is derived from an EMBL/GenBank/DDBJ whole genome shotgun (WGS) entry which is preliminary data.</text>
</comment>
<comment type="subunit">
    <text evidence="4">Interacts with translational regulator CsrA and flagellin(s).</text>
</comment>